<evidence type="ECO:0000313" key="1">
    <source>
        <dbReference type="EMBL" id="KAB0680150.1"/>
    </source>
</evidence>
<protein>
    <submittedName>
        <fullName evidence="1">Uncharacterized protein</fullName>
    </submittedName>
</protein>
<proteinExistence type="predicted"/>
<dbReference type="EMBL" id="VZDO01000005">
    <property type="protein sequence ID" value="KAB0680150.1"/>
    <property type="molecule type" value="Genomic_DNA"/>
</dbReference>
<dbReference type="AlphaFoldDB" id="A0A7V7PQ18"/>
<dbReference type="RefSeq" id="WP_150969179.1">
    <property type="nucleotide sequence ID" value="NZ_VZDO01000005.1"/>
</dbReference>
<gene>
    <name evidence="1" type="ORF">F6X38_08130</name>
</gene>
<comment type="caution">
    <text evidence="1">The sequence shown here is derived from an EMBL/GenBank/DDBJ whole genome shotgun (WGS) entry which is preliminary data.</text>
</comment>
<dbReference type="Proteomes" id="UP000432089">
    <property type="component" value="Unassembled WGS sequence"/>
</dbReference>
<reference evidence="1 2" key="1">
    <citation type="submission" date="2019-09" db="EMBL/GenBank/DDBJ databases">
        <title>YIM 132180 draft genome.</title>
        <authorList>
            <person name="Zhang K."/>
        </authorList>
    </citation>
    <scope>NUCLEOTIDE SEQUENCE [LARGE SCALE GENOMIC DNA]</scope>
    <source>
        <strain evidence="1 2">YIM 132180</strain>
    </source>
</reference>
<keyword evidence="2" id="KW-1185">Reference proteome</keyword>
<accession>A0A7V7PQ18</accession>
<evidence type="ECO:0000313" key="2">
    <source>
        <dbReference type="Proteomes" id="UP000432089"/>
    </source>
</evidence>
<organism evidence="1 2">
    <name type="scientific">Plantimonas leprariae</name>
    <dbReference type="NCBI Taxonomy" id="2615207"/>
    <lineage>
        <taxon>Bacteria</taxon>
        <taxon>Pseudomonadati</taxon>
        <taxon>Pseudomonadota</taxon>
        <taxon>Alphaproteobacteria</taxon>
        <taxon>Hyphomicrobiales</taxon>
        <taxon>Aurantimonadaceae</taxon>
        <taxon>Plantimonas</taxon>
    </lineage>
</organism>
<sequence length="117" mass="12430">MGSNTQAALEFANQVVNPPDGWERNLSKEQLDTIDSGIKGKLGWGDSDTYVNAYAGSIRSLAKKFVVTGMDPAKAVTAATDAVFANSVSYETACRDGTVRGRLAKIHSYPLGPLPLP</sequence>
<name>A0A7V7PQ18_9HYPH</name>